<evidence type="ECO:0000313" key="4">
    <source>
        <dbReference type="Proteomes" id="UP000076842"/>
    </source>
</evidence>
<evidence type="ECO:0000256" key="1">
    <source>
        <dbReference type="SAM" id="MobiDB-lite"/>
    </source>
</evidence>
<feature type="compositionally biased region" description="Basic and acidic residues" evidence="1">
    <location>
        <begin position="432"/>
        <end position="445"/>
    </location>
</feature>
<reference evidence="3 4" key="1">
    <citation type="journal article" date="2016" name="Mol. Biol. Evol.">
        <title>Comparative Genomics of Early-Diverging Mushroom-Forming Fungi Provides Insights into the Origins of Lignocellulose Decay Capabilities.</title>
        <authorList>
            <person name="Nagy L.G."/>
            <person name="Riley R."/>
            <person name="Tritt A."/>
            <person name="Adam C."/>
            <person name="Daum C."/>
            <person name="Floudas D."/>
            <person name="Sun H."/>
            <person name="Yadav J.S."/>
            <person name="Pangilinan J."/>
            <person name="Larsson K.H."/>
            <person name="Matsuura K."/>
            <person name="Barry K."/>
            <person name="Labutti K."/>
            <person name="Kuo R."/>
            <person name="Ohm R.A."/>
            <person name="Bhattacharya S.S."/>
            <person name="Shirouzu T."/>
            <person name="Yoshinaga Y."/>
            <person name="Martin F.M."/>
            <person name="Grigoriev I.V."/>
            <person name="Hibbett D.S."/>
        </authorList>
    </citation>
    <scope>NUCLEOTIDE SEQUENCE [LARGE SCALE GENOMIC DNA]</scope>
    <source>
        <strain evidence="3 4">HHB12733</strain>
    </source>
</reference>
<evidence type="ECO:0000313" key="3">
    <source>
        <dbReference type="EMBL" id="KZT52053.1"/>
    </source>
</evidence>
<keyword evidence="2" id="KW-0812">Transmembrane</keyword>
<keyword evidence="2" id="KW-1133">Transmembrane helix</keyword>
<feature type="compositionally biased region" description="Polar residues" evidence="1">
    <location>
        <begin position="452"/>
        <end position="471"/>
    </location>
</feature>
<proteinExistence type="predicted"/>
<sequence>MTNLTPYNISLTSSSPTFLYEPFRDGSAADDHGDPANGWRGTFSELQVWPSPGIENVGLGVPLRETYMDGAYVTLNFEGTGIYLCLTPINSSYTFTIDNNPITTAGSGSDPACASSGGQVMVYAAGLEYANHSATLRVNAEGEADFLFYGGLVTLGISGTNAVVQYIDDTDPGWTYEPGGDWIYSDPAGEDAVGDYNQTRHYLCQWGASYNARYTFNGSSAVQLLGLLNWNVGPYTVQLNDITGVYNASDLWRESQQVLFFQGGLDPSKEYTILLMNYDANAPNASQPYSGTPCATVDALVLTKPAPASTPSGNPTPVGAIAGGVSGGVVALCIIAFLLWFFVWRRRQLNLKQPVSLDTNPTVFTPPTAQAMSYTSSNPGYWGTAMTPDGNLTSRSGGYTDGPSSTDHNTVVVQNSPSTPATPYTPFWQSKTRCDSPGDRRETRLGRALPRTASSEPTATPQPSSDVQLDSNDYDRAPTQALVSVLNRRLHAEYREENEESELPNYTPHL</sequence>
<feature type="compositionally biased region" description="Polar residues" evidence="1">
    <location>
        <begin position="390"/>
        <end position="431"/>
    </location>
</feature>
<keyword evidence="2" id="KW-0472">Membrane</keyword>
<dbReference type="CDD" id="cd12087">
    <property type="entry name" value="TM_EGFR-like"/>
    <property type="match status" value="1"/>
</dbReference>
<dbReference type="STRING" id="1353952.A0A165D4I2"/>
<dbReference type="InParanoid" id="A0A165D4I2"/>
<dbReference type="OrthoDB" id="2576334at2759"/>
<dbReference type="AlphaFoldDB" id="A0A165D4I2"/>
<dbReference type="Proteomes" id="UP000076842">
    <property type="component" value="Unassembled WGS sequence"/>
</dbReference>
<gene>
    <name evidence="3" type="ORF">CALCODRAFT_520968</name>
</gene>
<evidence type="ECO:0000256" key="2">
    <source>
        <dbReference type="SAM" id="Phobius"/>
    </source>
</evidence>
<name>A0A165D4I2_9BASI</name>
<accession>A0A165D4I2</accession>
<organism evidence="3 4">
    <name type="scientific">Calocera cornea HHB12733</name>
    <dbReference type="NCBI Taxonomy" id="1353952"/>
    <lineage>
        <taxon>Eukaryota</taxon>
        <taxon>Fungi</taxon>
        <taxon>Dikarya</taxon>
        <taxon>Basidiomycota</taxon>
        <taxon>Agaricomycotina</taxon>
        <taxon>Dacrymycetes</taxon>
        <taxon>Dacrymycetales</taxon>
        <taxon>Dacrymycetaceae</taxon>
        <taxon>Calocera</taxon>
    </lineage>
</organism>
<protein>
    <submittedName>
        <fullName evidence="3">Uncharacterized protein</fullName>
    </submittedName>
</protein>
<dbReference type="EMBL" id="KV424080">
    <property type="protein sequence ID" value="KZT52053.1"/>
    <property type="molecule type" value="Genomic_DNA"/>
</dbReference>
<feature type="transmembrane region" description="Helical" evidence="2">
    <location>
        <begin position="318"/>
        <end position="343"/>
    </location>
</feature>
<feature type="region of interest" description="Disordered" evidence="1">
    <location>
        <begin position="375"/>
        <end position="479"/>
    </location>
</feature>
<dbReference type="Gene3D" id="2.60.120.260">
    <property type="entry name" value="Galactose-binding domain-like"/>
    <property type="match status" value="2"/>
</dbReference>
<keyword evidence="4" id="KW-1185">Reference proteome</keyword>